<name>A0A828Z1T7_9LEPT</name>
<sequence>MIDSSSPVLIEKFSSDKNQNILRKLFEPKKNRYFKKILYPNKKK</sequence>
<dbReference type="Proteomes" id="UP000001338">
    <property type="component" value="Unassembled WGS sequence"/>
</dbReference>
<gene>
    <name evidence="1" type="ORF">LEP1GSC036_2110</name>
</gene>
<comment type="caution">
    <text evidence="1">The sequence shown here is derived from an EMBL/GenBank/DDBJ whole genome shotgun (WGS) entry which is preliminary data.</text>
</comment>
<proteinExistence type="predicted"/>
<evidence type="ECO:0000313" key="2">
    <source>
        <dbReference type="Proteomes" id="UP000001338"/>
    </source>
</evidence>
<dbReference type="EMBL" id="AFLV02000030">
    <property type="protein sequence ID" value="EKR64935.1"/>
    <property type="molecule type" value="Genomic_DNA"/>
</dbReference>
<organism evidence="1 2">
    <name type="scientific">Leptospira weilii str. 2006001853</name>
    <dbReference type="NCBI Taxonomy" id="1001589"/>
    <lineage>
        <taxon>Bacteria</taxon>
        <taxon>Pseudomonadati</taxon>
        <taxon>Spirochaetota</taxon>
        <taxon>Spirochaetia</taxon>
        <taxon>Leptospirales</taxon>
        <taxon>Leptospiraceae</taxon>
        <taxon>Leptospira</taxon>
    </lineage>
</organism>
<dbReference type="AlphaFoldDB" id="A0A828Z1T7"/>
<protein>
    <submittedName>
        <fullName evidence="1">Uncharacterized protein</fullName>
    </submittedName>
</protein>
<evidence type="ECO:0000313" key="1">
    <source>
        <dbReference type="EMBL" id="EKR64935.1"/>
    </source>
</evidence>
<accession>A0A828Z1T7</accession>
<reference evidence="1 2" key="1">
    <citation type="submission" date="2012-10" db="EMBL/GenBank/DDBJ databases">
        <authorList>
            <person name="Harkins D.M."/>
            <person name="Durkin A.S."/>
            <person name="Brinkac L.M."/>
            <person name="Haft D.H."/>
            <person name="Selengut J.D."/>
            <person name="Sanka R."/>
            <person name="DePew J."/>
            <person name="Purushe J."/>
            <person name="Whelen A.C."/>
            <person name="Vinetz J.M."/>
            <person name="Sutton G.G."/>
            <person name="Nierman W.C."/>
            <person name="Fouts D.E."/>
        </authorList>
    </citation>
    <scope>NUCLEOTIDE SEQUENCE [LARGE SCALE GENOMIC DNA]</scope>
    <source>
        <strain evidence="1 2">2006001853</strain>
    </source>
</reference>